<evidence type="ECO:0008006" key="3">
    <source>
        <dbReference type="Google" id="ProtNLM"/>
    </source>
</evidence>
<accession>A0A923E8X8</accession>
<comment type="caution">
    <text evidence="1">The sequence shown here is derived from an EMBL/GenBank/DDBJ whole genome shotgun (WGS) entry which is preliminary data.</text>
</comment>
<protein>
    <recommendedName>
        <fullName evidence="3">DNA-directed RNA polymerase subunit beta</fullName>
    </recommendedName>
</protein>
<evidence type="ECO:0000313" key="1">
    <source>
        <dbReference type="EMBL" id="MBB6335624.1"/>
    </source>
</evidence>
<gene>
    <name evidence="1" type="ORF">HD592_002189</name>
</gene>
<name>A0A923E8X8_9ACTO</name>
<sequence length="212" mass="22762">MPGHDFKRPRRPAMLGPATAEAIIGDEDPAASSALAHSSAWALMGVGDEDFDIEAIGRLRALVRDSGADAIAHLWARSPEFTLPGALWRLYLLVEWCERDRALACALYDAGTRADIVPGLERPLEVRPLESILDEAEALLRGDLSDDELDHVLAQASIALRLLAAGEGGNGDWITDPNDPLAHAVTTRARAFLATAEELDIAAREARVGALD</sequence>
<dbReference type="EMBL" id="JACHMK010000001">
    <property type="protein sequence ID" value="MBB6335624.1"/>
    <property type="molecule type" value="Genomic_DNA"/>
</dbReference>
<dbReference type="GeneID" id="85978613"/>
<evidence type="ECO:0000313" key="2">
    <source>
        <dbReference type="Proteomes" id="UP000617426"/>
    </source>
</evidence>
<dbReference type="AlphaFoldDB" id="A0A923E8X8"/>
<dbReference type="Proteomes" id="UP000617426">
    <property type="component" value="Unassembled WGS sequence"/>
</dbReference>
<proteinExistence type="predicted"/>
<organism evidence="1 2">
    <name type="scientific">Schaalia hyovaginalis</name>
    <dbReference type="NCBI Taxonomy" id="29316"/>
    <lineage>
        <taxon>Bacteria</taxon>
        <taxon>Bacillati</taxon>
        <taxon>Actinomycetota</taxon>
        <taxon>Actinomycetes</taxon>
        <taxon>Actinomycetales</taxon>
        <taxon>Actinomycetaceae</taxon>
        <taxon>Schaalia</taxon>
    </lineage>
</organism>
<keyword evidence="2" id="KW-1185">Reference proteome</keyword>
<reference evidence="1" key="1">
    <citation type="submission" date="2020-08" db="EMBL/GenBank/DDBJ databases">
        <title>Sequencing the genomes of 1000 actinobacteria strains.</title>
        <authorList>
            <person name="Klenk H.-P."/>
        </authorList>
    </citation>
    <scope>NUCLEOTIDE SEQUENCE</scope>
    <source>
        <strain evidence="1">DSM 10695</strain>
    </source>
</reference>
<dbReference type="RefSeq" id="WP_184454103.1">
    <property type="nucleotide sequence ID" value="NZ_JACHMK010000001.1"/>
</dbReference>